<evidence type="ECO:0000256" key="1">
    <source>
        <dbReference type="ARBA" id="ARBA00006484"/>
    </source>
</evidence>
<dbReference type="SUPFAM" id="SSF51735">
    <property type="entry name" value="NAD(P)-binding Rossmann-fold domains"/>
    <property type="match status" value="1"/>
</dbReference>
<evidence type="ECO:0000256" key="2">
    <source>
        <dbReference type="ARBA" id="ARBA00023002"/>
    </source>
</evidence>
<dbReference type="Pfam" id="PF00106">
    <property type="entry name" value="adh_short"/>
    <property type="match status" value="1"/>
</dbReference>
<dbReference type="EMBL" id="BLPF01000002">
    <property type="protein sequence ID" value="GFJ81855.1"/>
    <property type="molecule type" value="Genomic_DNA"/>
</dbReference>
<dbReference type="InterPro" id="IPR036291">
    <property type="entry name" value="NAD(P)-bd_dom_sf"/>
</dbReference>
<dbReference type="InterPro" id="IPR002347">
    <property type="entry name" value="SDR_fam"/>
</dbReference>
<reference evidence="4 5" key="2">
    <citation type="submission" date="2020-03" db="EMBL/GenBank/DDBJ databases">
        <authorList>
            <person name="Ichikawa N."/>
            <person name="Kimura A."/>
            <person name="Kitahashi Y."/>
            <person name="Uohara A."/>
        </authorList>
    </citation>
    <scope>NUCLEOTIDE SEQUENCE [LARGE SCALE GENOMIC DNA]</scope>
    <source>
        <strain evidence="4 5">NBRC 108639</strain>
    </source>
</reference>
<dbReference type="GO" id="GO:0016491">
    <property type="term" value="F:oxidoreductase activity"/>
    <property type="evidence" value="ECO:0007669"/>
    <property type="project" value="UniProtKB-KW"/>
</dbReference>
<organism evidence="4 5">
    <name type="scientific">Phytohabitans houttuyneae</name>
    <dbReference type="NCBI Taxonomy" id="1076126"/>
    <lineage>
        <taxon>Bacteria</taxon>
        <taxon>Bacillati</taxon>
        <taxon>Actinomycetota</taxon>
        <taxon>Actinomycetes</taxon>
        <taxon>Micromonosporales</taxon>
        <taxon>Micromonosporaceae</taxon>
    </lineage>
</organism>
<dbReference type="Proteomes" id="UP000482800">
    <property type="component" value="Unassembled WGS sequence"/>
</dbReference>
<dbReference type="RefSeq" id="WP_173061613.1">
    <property type="nucleotide sequence ID" value="NZ_BAABGO010000022.1"/>
</dbReference>
<gene>
    <name evidence="4" type="ORF">Phou_060350</name>
</gene>
<dbReference type="PRINTS" id="PR00081">
    <property type="entry name" value="GDHRDH"/>
</dbReference>
<evidence type="ECO:0000313" key="5">
    <source>
        <dbReference type="Proteomes" id="UP000482800"/>
    </source>
</evidence>
<dbReference type="InterPro" id="IPR051687">
    <property type="entry name" value="Peroxisomal_Beta-Oxidation"/>
</dbReference>
<evidence type="ECO:0000256" key="3">
    <source>
        <dbReference type="RuleBase" id="RU000363"/>
    </source>
</evidence>
<reference evidence="4 5" key="1">
    <citation type="submission" date="2020-03" db="EMBL/GenBank/DDBJ databases">
        <title>Whole genome shotgun sequence of Phytohabitans houttuyneae NBRC 108639.</title>
        <authorList>
            <person name="Komaki H."/>
            <person name="Tamura T."/>
        </authorList>
    </citation>
    <scope>NUCLEOTIDE SEQUENCE [LARGE SCALE GENOMIC DNA]</scope>
    <source>
        <strain evidence="4 5">NBRC 108639</strain>
    </source>
</reference>
<keyword evidence="2" id="KW-0560">Oxidoreductase</keyword>
<protein>
    <submittedName>
        <fullName evidence="4">3-hydroxyacyl-CoA dehydrogenase</fullName>
    </submittedName>
</protein>
<dbReference type="Gene3D" id="3.40.50.720">
    <property type="entry name" value="NAD(P)-binding Rossmann-like Domain"/>
    <property type="match status" value="1"/>
</dbReference>
<keyword evidence="5" id="KW-1185">Reference proteome</keyword>
<comment type="caution">
    <text evidence="4">The sequence shown here is derived from an EMBL/GenBank/DDBJ whole genome shotgun (WGS) entry which is preliminary data.</text>
</comment>
<name>A0A6V8KMH9_9ACTN</name>
<proteinExistence type="inferred from homology"/>
<dbReference type="PANTHER" id="PTHR45024">
    <property type="entry name" value="DEHYDROGENASES, SHORT CHAIN"/>
    <property type="match status" value="1"/>
</dbReference>
<dbReference type="PRINTS" id="PR00080">
    <property type="entry name" value="SDRFAMILY"/>
</dbReference>
<dbReference type="PANTHER" id="PTHR45024:SF2">
    <property type="entry name" value="SCP2 DOMAIN-CONTAINING PROTEIN"/>
    <property type="match status" value="1"/>
</dbReference>
<evidence type="ECO:0000313" key="4">
    <source>
        <dbReference type="EMBL" id="GFJ81855.1"/>
    </source>
</evidence>
<comment type="similarity">
    <text evidence="1 3">Belongs to the short-chain dehydrogenases/reductases (SDR) family.</text>
</comment>
<sequence>MGLLNGKTVVVTGAGRGIGRAVAVAAAAEGANVVVADHGVAVNGGAPSSAVAEQVAETIRAQGGEAIAIGESVASMAGAHRIIDAAVSRWGRVDGLVCSAGILRPSSFLDMSEPDWDEVVATHLKGHFAMMQTAARAMAKHGTGGSLVAMGSGYLSPTPRLANYRAAKAGVLALTKTAALDLADTGIRANCVSPAANTRMTETHGIRIRGDADDIAPLVLYLLSDLSTEVTGQIFSSAGDRIAGWSDPFENHILRRLGGWTPQELAREVPALVHEHPADGVGVLVDMSTNDFADKLQQ</sequence>
<accession>A0A6V8KMH9</accession>
<dbReference type="AlphaFoldDB" id="A0A6V8KMH9"/>